<name>A4BXD8_9FLAO</name>
<keyword evidence="2" id="KW-1185">Reference proteome</keyword>
<dbReference type="Proteomes" id="UP000003053">
    <property type="component" value="Unassembled WGS sequence"/>
</dbReference>
<gene>
    <name evidence="1" type="ORF">PI23P_04007</name>
</gene>
<protein>
    <recommendedName>
        <fullName evidence="3">Glycine dehydrogenase</fullName>
    </recommendedName>
</protein>
<dbReference type="EMBL" id="AAOG01000001">
    <property type="protein sequence ID" value="EAR13629.1"/>
    <property type="molecule type" value="Genomic_DNA"/>
</dbReference>
<sequence length="88" mass="10229">MFKRFKLSCDEATAICDKSQYGEASMKELIPLKLHLIRCKICAMYTKQNTILSFFYSGYAKSCKEVKHCFSLEEKEALKVVLLKHKEL</sequence>
<evidence type="ECO:0000313" key="1">
    <source>
        <dbReference type="EMBL" id="EAR13629.1"/>
    </source>
</evidence>
<proteinExistence type="predicted"/>
<dbReference type="STRING" id="313594.PI23P_04007"/>
<evidence type="ECO:0008006" key="3">
    <source>
        <dbReference type="Google" id="ProtNLM"/>
    </source>
</evidence>
<comment type="caution">
    <text evidence="1">The sequence shown here is derived from an EMBL/GenBank/DDBJ whole genome shotgun (WGS) entry which is preliminary data.</text>
</comment>
<evidence type="ECO:0000313" key="2">
    <source>
        <dbReference type="Proteomes" id="UP000003053"/>
    </source>
</evidence>
<dbReference type="AlphaFoldDB" id="A4BXD8"/>
<dbReference type="eggNOG" id="ENOG50312F8">
    <property type="taxonomic scope" value="Bacteria"/>
</dbReference>
<dbReference type="OrthoDB" id="1262821at2"/>
<organism evidence="1 2">
    <name type="scientific">Polaribacter irgensii 23-P</name>
    <dbReference type="NCBI Taxonomy" id="313594"/>
    <lineage>
        <taxon>Bacteria</taxon>
        <taxon>Pseudomonadati</taxon>
        <taxon>Bacteroidota</taxon>
        <taxon>Flavobacteriia</taxon>
        <taxon>Flavobacteriales</taxon>
        <taxon>Flavobacteriaceae</taxon>
    </lineage>
</organism>
<dbReference type="HOGENOM" id="CLU_193612_0_0_10"/>
<accession>A4BXD8</accession>
<reference evidence="1 2" key="1">
    <citation type="submission" date="2006-02" db="EMBL/GenBank/DDBJ databases">
        <authorList>
            <person name="Murray A."/>
            <person name="Staley J."/>
            <person name="Ferriera S."/>
            <person name="Johnson J."/>
            <person name="Kravitz S."/>
            <person name="Halpern A."/>
            <person name="Remington K."/>
            <person name="Beeson K."/>
            <person name="Tran B."/>
            <person name="Rogers Y.-H."/>
            <person name="Friedman R."/>
            <person name="Venter J.C."/>
        </authorList>
    </citation>
    <scope>NUCLEOTIDE SEQUENCE [LARGE SCALE GENOMIC DNA]</scope>
    <source>
        <strain evidence="1 2">23-P</strain>
    </source>
</reference>